<comment type="similarity">
    <text evidence="1 6">Belongs to the GST superfamily. Omega family.</text>
</comment>
<dbReference type="EC" id="1.8.5.1" evidence="6"/>
<evidence type="ECO:0000313" key="9">
    <source>
        <dbReference type="Ensembl" id="ENSPNYP00000023355.1"/>
    </source>
</evidence>
<dbReference type="InterPro" id="IPR036282">
    <property type="entry name" value="Glutathione-S-Trfase_C_sf"/>
</dbReference>
<dbReference type="Gene3D" id="1.20.1050.10">
    <property type="match status" value="1"/>
</dbReference>
<dbReference type="STRING" id="303518.ENSPNYP00000023355"/>
<evidence type="ECO:0000256" key="1">
    <source>
        <dbReference type="ARBA" id="ARBA00011067"/>
    </source>
</evidence>
<dbReference type="PANTHER" id="PTHR43968:SF6">
    <property type="entry name" value="GLUTATHIONE S-TRANSFERASE OMEGA"/>
    <property type="match status" value="1"/>
</dbReference>
<dbReference type="GO" id="GO:0050610">
    <property type="term" value="F:methylarsonate reductase activity"/>
    <property type="evidence" value="ECO:0007669"/>
    <property type="project" value="UniProtKB-UniRule"/>
</dbReference>
<dbReference type="PROSITE" id="PS50405">
    <property type="entry name" value="GST_CTER"/>
    <property type="match status" value="1"/>
</dbReference>
<dbReference type="PROSITE" id="PS50404">
    <property type="entry name" value="GST_NTER"/>
    <property type="match status" value="1"/>
</dbReference>
<protein>
    <recommendedName>
        <fullName evidence="6">Glutathione S-transferase omega</fullName>
        <shortName evidence="6">GSTO</shortName>
        <ecNumber evidence="6">1.20.4.2</ecNumber>
        <ecNumber evidence="6">1.8.5.1</ecNumber>
        <ecNumber evidence="6">2.5.1.18</ecNumber>
    </recommendedName>
    <alternativeName>
        <fullName evidence="6">Glutathione-dependent dehydroascorbate reductase</fullName>
    </alternativeName>
    <alternativeName>
        <fullName evidence="6">Monomethylarsonic acid reductase</fullName>
    </alternativeName>
</protein>
<name>A0A3B4GK51_9CICH</name>
<reference evidence="9" key="1">
    <citation type="submission" date="2023-09" db="UniProtKB">
        <authorList>
            <consortium name="Ensembl"/>
        </authorList>
    </citation>
    <scope>IDENTIFICATION</scope>
</reference>
<feature type="domain" description="GST C-terminal" evidence="8">
    <location>
        <begin position="111"/>
        <end position="237"/>
    </location>
</feature>
<dbReference type="InterPro" id="IPR005442">
    <property type="entry name" value="GST_omega"/>
</dbReference>
<keyword evidence="6" id="KW-0808">Transferase</keyword>
<dbReference type="SFLD" id="SFLDS00019">
    <property type="entry name" value="Glutathione_Transferase_(cytos"/>
    <property type="match status" value="1"/>
</dbReference>
<dbReference type="InterPro" id="IPR010987">
    <property type="entry name" value="Glutathione-S-Trfase_C-like"/>
</dbReference>
<dbReference type="Gene3D" id="3.40.30.10">
    <property type="entry name" value="Glutaredoxin"/>
    <property type="match status" value="1"/>
</dbReference>
<dbReference type="GO" id="GO:0006749">
    <property type="term" value="P:glutathione metabolic process"/>
    <property type="evidence" value="ECO:0007669"/>
    <property type="project" value="UniProtKB-UniRule"/>
</dbReference>
<evidence type="ECO:0000259" key="8">
    <source>
        <dbReference type="PROSITE" id="PS50405"/>
    </source>
</evidence>
<comment type="catalytic activity">
    <reaction evidence="3 6">
        <text>RX + glutathione = an S-substituted glutathione + a halide anion + H(+)</text>
        <dbReference type="Rhea" id="RHEA:16437"/>
        <dbReference type="ChEBI" id="CHEBI:15378"/>
        <dbReference type="ChEBI" id="CHEBI:16042"/>
        <dbReference type="ChEBI" id="CHEBI:17792"/>
        <dbReference type="ChEBI" id="CHEBI:57925"/>
        <dbReference type="ChEBI" id="CHEBI:90779"/>
        <dbReference type="EC" id="2.5.1.18"/>
    </reaction>
</comment>
<evidence type="ECO:0000256" key="4">
    <source>
        <dbReference type="ARBA" id="ARBA00048353"/>
    </source>
</evidence>
<dbReference type="SUPFAM" id="SSF52833">
    <property type="entry name" value="Thioredoxin-like"/>
    <property type="match status" value="1"/>
</dbReference>
<dbReference type="InterPro" id="IPR036249">
    <property type="entry name" value="Thioredoxin-like_sf"/>
</dbReference>
<proteinExistence type="inferred from homology"/>
<evidence type="ECO:0000256" key="3">
    <source>
        <dbReference type="ARBA" id="ARBA00047960"/>
    </source>
</evidence>
<dbReference type="GO" id="GO:0045174">
    <property type="term" value="F:glutathione dehydrogenase (ascorbate) activity"/>
    <property type="evidence" value="ECO:0007669"/>
    <property type="project" value="UniProtKB-UniRule"/>
</dbReference>
<keyword evidence="2 6" id="KW-0560">Oxidoreductase</keyword>
<dbReference type="Pfam" id="PF00043">
    <property type="entry name" value="GST_C"/>
    <property type="match status" value="1"/>
</dbReference>
<dbReference type="InterPro" id="IPR040079">
    <property type="entry name" value="Glutathione_S-Trfase"/>
</dbReference>
<evidence type="ECO:0000259" key="7">
    <source>
        <dbReference type="PROSITE" id="PS50404"/>
    </source>
</evidence>
<dbReference type="PRINTS" id="PR01625">
    <property type="entry name" value="GSTRNSFRASEO"/>
</dbReference>
<comment type="catalytic activity">
    <reaction evidence="5 6">
        <text>L-dehydroascorbate + 2 glutathione = glutathione disulfide + L-ascorbate</text>
        <dbReference type="Rhea" id="RHEA:24424"/>
        <dbReference type="ChEBI" id="CHEBI:38290"/>
        <dbReference type="ChEBI" id="CHEBI:57925"/>
        <dbReference type="ChEBI" id="CHEBI:58297"/>
        <dbReference type="ChEBI" id="CHEBI:58539"/>
        <dbReference type="EC" id="1.8.5.1"/>
    </reaction>
</comment>
<dbReference type="InterPro" id="IPR004046">
    <property type="entry name" value="GST_C"/>
</dbReference>
<accession>A0A3B4GK51</accession>
<dbReference type="Pfam" id="PF13417">
    <property type="entry name" value="GST_N_3"/>
    <property type="match status" value="1"/>
</dbReference>
<organism evidence="9">
    <name type="scientific">Pundamilia nyererei</name>
    <dbReference type="NCBI Taxonomy" id="303518"/>
    <lineage>
        <taxon>Eukaryota</taxon>
        <taxon>Metazoa</taxon>
        <taxon>Chordata</taxon>
        <taxon>Craniata</taxon>
        <taxon>Vertebrata</taxon>
        <taxon>Euteleostomi</taxon>
        <taxon>Actinopterygii</taxon>
        <taxon>Neopterygii</taxon>
        <taxon>Teleostei</taxon>
        <taxon>Neoteleostei</taxon>
        <taxon>Acanthomorphata</taxon>
        <taxon>Ovalentaria</taxon>
        <taxon>Cichlomorphae</taxon>
        <taxon>Cichliformes</taxon>
        <taxon>Cichlidae</taxon>
        <taxon>African cichlids</taxon>
        <taxon>Pseudocrenilabrinae</taxon>
        <taxon>Haplochromini</taxon>
        <taxon>Pundamilia</taxon>
    </lineage>
</organism>
<evidence type="ECO:0000256" key="5">
    <source>
        <dbReference type="ARBA" id="ARBA00049544"/>
    </source>
</evidence>
<dbReference type="EC" id="2.5.1.18" evidence="6"/>
<dbReference type="InterPro" id="IPR050983">
    <property type="entry name" value="GST_Omega/HSP26"/>
</dbReference>
<dbReference type="GO" id="GO:0004364">
    <property type="term" value="F:glutathione transferase activity"/>
    <property type="evidence" value="ECO:0007669"/>
    <property type="project" value="UniProtKB-UniRule"/>
</dbReference>
<comment type="function">
    <text evidence="6">Exhibits glutathione-dependent thiol transferase activity. Has high dehydroascorbate reductase activity and may contribute to the recycling of ascorbic acid. Participates in the biotransformation of inorganic arsenic and reduces monomethylarsonic acid (MMA).</text>
</comment>
<dbReference type="FunFam" id="1.20.1050.10:FF:000009">
    <property type="entry name" value="Glutathione S-transferase omega-1"/>
    <property type="match status" value="1"/>
</dbReference>
<dbReference type="GO" id="GO:0005737">
    <property type="term" value="C:cytoplasm"/>
    <property type="evidence" value="ECO:0007669"/>
    <property type="project" value="InterPro"/>
</dbReference>
<dbReference type="EC" id="1.20.4.2" evidence="6"/>
<dbReference type="Ensembl" id="ENSPNYT00000023925.1">
    <property type="protein sequence ID" value="ENSPNYP00000023355.1"/>
    <property type="gene ID" value="ENSPNYG00000017625.1"/>
</dbReference>
<sequence length="248" mass="28315">MDTLKQFSILKCCITGLKTQVNFFSKLLFLMDEGFLFPSGSAVPGPVPKGYIKVYSMRFCLFAQRARLVLKAKGIKHEIINAHMADKPEWYLKKNPFGIVPTLETPLDEGYPEKQLLPSSPFAKAKNDAGVFFQSRISSGRNNGQDVSGLEAELKEKLSKLNEDLVNKKIKFFGGDSITMFDYMMWPWFERLEVFELQHCLDGTPEMKMWTERMLEDPAVKATMHSVDAHKAFFKPFVDGKPDYDYGL</sequence>
<dbReference type="PANTHER" id="PTHR43968">
    <property type="match status" value="1"/>
</dbReference>
<dbReference type="FunFam" id="3.40.30.10:FF:000123">
    <property type="entry name" value="Glutathione transferase o1"/>
    <property type="match status" value="1"/>
</dbReference>
<evidence type="ECO:0000256" key="6">
    <source>
        <dbReference type="RuleBase" id="RU368071"/>
    </source>
</evidence>
<evidence type="ECO:0000256" key="2">
    <source>
        <dbReference type="ARBA" id="ARBA00023002"/>
    </source>
</evidence>
<dbReference type="SUPFAM" id="SSF47616">
    <property type="entry name" value="GST C-terminal domain-like"/>
    <property type="match status" value="1"/>
</dbReference>
<dbReference type="InterPro" id="IPR004045">
    <property type="entry name" value="Glutathione_S-Trfase_N"/>
</dbReference>
<feature type="domain" description="GST N-terminal" evidence="7">
    <location>
        <begin position="50"/>
        <end position="136"/>
    </location>
</feature>
<dbReference type="GeneTree" id="ENSGT00940000155351"/>
<comment type="catalytic activity">
    <reaction evidence="4 6">
        <text>methylarsonate + 2 glutathione + H(+) = methylarsonous acid + glutathione disulfide + H2O</text>
        <dbReference type="Rhea" id="RHEA:15969"/>
        <dbReference type="ChEBI" id="CHEBI:15377"/>
        <dbReference type="ChEBI" id="CHEBI:15378"/>
        <dbReference type="ChEBI" id="CHEBI:17826"/>
        <dbReference type="ChEBI" id="CHEBI:33409"/>
        <dbReference type="ChEBI" id="CHEBI:57925"/>
        <dbReference type="ChEBI" id="CHEBI:58297"/>
        <dbReference type="EC" id="1.20.4.2"/>
    </reaction>
</comment>
<dbReference type="AlphaFoldDB" id="A0A3B4GK51"/>